<protein>
    <submittedName>
        <fullName evidence="1">Uncharacterized protein</fullName>
    </submittedName>
</protein>
<accession>A0A2H5QQU5</accession>
<organism evidence="1 2">
    <name type="scientific">Citrus unshiu</name>
    <name type="common">Satsuma mandarin</name>
    <name type="synonym">Citrus nobilis var. unshiu</name>
    <dbReference type="NCBI Taxonomy" id="55188"/>
    <lineage>
        <taxon>Eukaryota</taxon>
        <taxon>Viridiplantae</taxon>
        <taxon>Streptophyta</taxon>
        <taxon>Embryophyta</taxon>
        <taxon>Tracheophyta</taxon>
        <taxon>Spermatophyta</taxon>
        <taxon>Magnoliopsida</taxon>
        <taxon>eudicotyledons</taxon>
        <taxon>Gunneridae</taxon>
        <taxon>Pentapetalae</taxon>
        <taxon>rosids</taxon>
        <taxon>malvids</taxon>
        <taxon>Sapindales</taxon>
        <taxon>Rutaceae</taxon>
        <taxon>Aurantioideae</taxon>
        <taxon>Citrus</taxon>
    </lineage>
</organism>
<reference evidence="1 2" key="1">
    <citation type="journal article" date="2017" name="Front. Genet.">
        <title>Draft sequencing of the heterozygous diploid genome of Satsuma (Citrus unshiu Marc.) using a hybrid assembly approach.</title>
        <authorList>
            <person name="Shimizu T."/>
            <person name="Tanizawa Y."/>
            <person name="Mochizuki T."/>
            <person name="Nagasaki H."/>
            <person name="Yoshioka T."/>
            <person name="Toyoda A."/>
            <person name="Fujiyama A."/>
            <person name="Kaminuma E."/>
            <person name="Nakamura Y."/>
        </authorList>
    </citation>
    <scope>NUCLEOTIDE SEQUENCE [LARGE SCALE GENOMIC DNA]</scope>
    <source>
        <strain evidence="2">cv. Miyagawa wase</strain>
    </source>
</reference>
<evidence type="ECO:0000313" key="1">
    <source>
        <dbReference type="EMBL" id="GAY66991.1"/>
    </source>
</evidence>
<sequence>MSKLILSKVVNGSGVPAVGCLGFAESSQLSYRGVTEERSICMFGCTLLLLYDGGILLLSSMHLVASHGGEMELVNQLL</sequence>
<name>A0A2H5QQU5_CITUN</name>
<dbReference type="AlphaFoldDB" id="A0A2H5QQU5"/>
<gene>
    <name evidence="1" type="ORF">CUMW_253190</name>
</gene>
<proteinExistence type="predicted"/>
<comment type="caution">
    <text evidence="1">The sequence shown here is derived from an EMBL/GenBank/DDBJ whole genome shotgun (WGS) entry which is preliminary data.</text>
</comment>
<dbReference type="Proteomes" id="UP000236630">
    <property type="component" value="Unassembled WGS sequence"/>
</dbReference>
<keyword evidence="2" id="KW-1185">Reference proteome</keyword>
<dbReference type="EMBL" id="BDQV01000644">
    <property type="protein sequence ID" value="GAY66991.1"/>
    <property type="molecule type" value="Genomic_DNA"/>
</dbReference>
<evidence type="ECO:0000313" key="2">
    <source>
        <dbReference type="Proteomes" id="UP000236630"/>
    </source>
</evidence>